<keyword evidence="3 4" id="KW-0732">Signal</keyword>
<keyword evidence="2" id="KW-0813">Transport</keyword>
<organism evidence="5 6">
    <name type="scientific">Candidatus Scatomorpha intestinigallinarum</name>
    <dbReference type="NCBI Taxonomy" id="2840923"/>
    <lineage>
        <taxon>Bacteria</taxon>
        <taxon>Bacillati</taxon>
        <taxon>Bacillota</taxon>
        <taxon>Clostridia</taxon>
        <taxon>Eubacteriales</taxon>
        <taxon>Candidatus Scatomorpha</taxon>
    </lineage>
</organism>
<dbReference type="InterPro" id="IPR006059">
    <property type="entry name" value="SBP"/>
</dbReference>
<dbReference type="PANTHER" id="PTHR30061:SF50">
    <property type="entry name" value="MALTOSE_MALTODEXTRIN-BINDING PERIPLASMIC PROTEIN"/>
    <property type="match status" value="1"/>
</dbReference>
<evidence type="ECO:0000256" key="4">
    <source>
        <dbReference type="SAM" id="SignalP"/>
    </source>
</evidence>
<reference evidence="5" key="2">
    <citation type="journal article" date="2021" name="PeerJ">
        <title>Extensive microbial diversity within the chicken gut microbiome revealed by metagenomics and culture.</title>
        <authorList>
            <person name="Gilroy R."/>
            <person name="Ravi A."/>
            <person name="Getino M."/>
            <person name="Pursley I."/>
            <person name="Horton D.L."/>
            <person name="Alikhan N.F."/>
            <person name="Baker D."/>
            <person name="Gharbi K."/>
            <person name="Hall N."/>
            <person name="Watson M."/>
            <person name="Adriaenssens E.M."/>
            <person name="Foster-Nyarko E."/>
            <person name="Jarju S."/>
            <person name="Secka A."/>
            <person name="Antonio M."/>
            <person name="Oren A."/>
            <person name="Chaudhuri R.R."/>
            <person name="La Ragione R."/>
            <person name="Hildebrand F."/>
            <person name="Pallen M.J."/>
        </authorList>
    </citation>
    <scope>NUCLEOTIDE SEQUENCE</scope>
    <source>
        <strain evidence="5">ChiGjej3B3-7149</strain>
    </source>
</reference>
<dbReference type="PANTHER" id="PTHR30061">
    <property type="entry name" value="MALTOSE-BINDING PERIPLASMIC PROTEIN"/>
    <property type="match status" value="1"/>
</dbReference>
<accession>A0A9D1IYT8</accession>
<dbReference type="Gene3D" id="3.40.190.10">
    <property type="entry name" value="Periplasmic binding protein-like II"/>
    <property type="match status" value="1"/>
</dbReference>
<dbReference type="GO" id="GO:0055052">
    <property type="term" value="C:ATP-binding cassette (ABC) transporter complex, substrate-binding subunit-containing"/>
    <property type="evidence" value="ECO:0007669"/>
    <property type="project" value="TreeGrafter"/>
</dbReference>
<dbReference type="AlphaFoldDB" id="A0A9D1IYT8"/>
<reference evidence="5" key="1">
    <citation type="submission" date="2020-10" db="EMBL/GenBank/DDBJ databases">
        <authorList>
            <person name="Gilroy R."/>
        </authorList>
    </citation>
    <scope>NUCLEOTIDE SEQUENCE</scope>
    <source>
        <strain evidence="5">ChiGjej3B3-7149</strain>
    </source>
</reference>
<evidence type="ECO:0000313" key="5">
    <source>
        <dbReference type="EMBL" id="HIR54682.1"/>
    </source>
</evidence>
<name>A0A9D1IYT8_9FIRM</name>
<dbReference type="Proteomes" id="UP000824238">
    <property type="component" value="Unassembled WGS sequence"/>
</dbReference>
<evidence type="ECO:0000256" key="2">
    <source>
        <dbReference type="ARBA" id="ARBA00022448"/>
    </source>
</evidence>
<gene>
    <name evidence="5" type="ORF">IAD36_03645</name>
</gene>
<dbReference type="GO" id="GO:1901982">
    <property type="term" value="F:maltose binding"/>
    <property type="evidence" value="ECO:0007669"/>
    <property type="project" value="TreeGrafter"/>
</dbReference>
<comment type="similarity">
    <text evidence="1">Belongs to the bacterial solute-binding protein 1 family.</text>
</comment>
<dbReference type="PROSITE" id="PS51257">
    <property type="entry name" value="PROKAR_LIPOPROTEIN"/>
    <property type="match status" value="1"/>
</dbReference>
<dbReference type="GO" id="GO:0015768">
    <property type="term" value="P:maltose transport"/>
    <property type="evidence" value="ECO:0007669"/>
    <property type="project" value="TreeGrafter"/>
</dbReference>
<sequence>MKKTTKLLALVLALVMALGLMLTGCGSTENPPAGDGGDSDGSDGGFAGRTLTVGIWGGNDQETAAINALKANFEEMYGCTVELKVYTDYNTQIQADFIGQTAPDCFYVDGSMFPFYGSLGVMEPLDPAEYELDKFYPNLIEAFTNADGEVLCVPKDVSTLATYYNIDLLEACGYTADDIPDNYDDYKAFLTDLQAKLDEVYGKNQIAAMTYNQDLSRNLPILQDGNDGLVAEDGTATLTSDGVVANMEYILDFVKNGLWKTPSDLGLGWNGEAFGTGKAAIMEEGNWVYGTLRTDYSDINFGVKEMPSYNGTQYSMSYTVGYGIYALSENKDMASAWIKYVTSVDGLTIWCGGAGCLPPRSDAAEAMDVESDPVWAVHSAMTECSLPWQLGNNASIINTAYQNYFPLAVSGEMTAAEFLTAAEQQANQEIANAG</sequence>
<evidence type="ECO:0000256" key="3">
    <source>
        <dbReference type="ARBA" id="ARBA00022729"/>
    </source>
</evidence>
<evidence type="ECO:0000256" key="1">
    <source>
        <dbReference type="ARBA" id="ARBA00008520"/>
    </source>
</evidence>
<protein>
    <submittedName>
        <fullName evidence="5">Extracellular solute-binding protein</fullName>
    </submittedName>
</protein>
<comment type="caution">
    <text evidence="5">The sequence shown here is derived from an EMBL/GenBank/DDBJ whole genome shotgun (WGS) entry which is preliminary data.</text>
</comment>
<dbReference type="Pfam" id="PF13416">
    <property type="entry name" value="SBP_bac_8"/>
    <property type="match status" value="1"/>
</dbReference>
<dbReference type="EMBL" id="DVHH01000091">
    <property type="protein sequence ID" value="HIR54682.1"/>
    <property type="molecule type" value="Genomic_DNA"/>
</dbReference>
<evidence type="ECO:0000313" key="6">
    <source>
        <dbReference type="Proteomes" id="UP000824238"/>
    </source>
</evidence>
<dbReference type="GO" id="GO:0042956">
    <property type="term" value="P:maltodextrin transmembrane transport"/>
    <property type="evidence" value="ECO:0007669"/>
    <property type="project" value="TreeGrafter"/>
</dbReference>
<feature type="chain" id="PRO_5038516173" evidence="4">
    <location>
        <begin position="23"/>
        <end position="434"/>
    </location>
</feature>
<proteinExistence type="inferred from homology"/>
<dbReference type="SUPFAM" id="SSF53850">
    <property type="entry name" value="Periplasmic binding protein-like II"/>
    <property type="match status" value="1"/>
</dbReference>
<feature type="signal peptide" evidence="4">
    <location>
        <begin position="1"/>
        <end position="22"/>
    </location>
</feature>